<dbReference type="GeneTree" id="ENSGT00940000156772"/>
<evidence type="ECO:0000259" key="6">
    <source>
        <dbReference type="Pfam" id="PF00685"/>
    </source>
</evidence>
<evidence type="ECO:0000256" key="1">
    <source>
        <dbReference type="ARBA" id="ARBA00004496"/>
    </source>
</evidence>
<dbReference type="SUPFAM" id="SSF52540">
    <property type="entry name" value="P-loop containing nucleoside triphosphate hydrolases"/>
    <property type="match status" value="1"/>
</dbReference>
<reference evidence="7" key="1">
    <citation type="journal article" date="2010" name="Science">
        <title>The genome of the Western clawed frog Xenopus tropicalis.</title>
        <authorList>
            <person name="Hellsten U."/>
            <person name="Harland R.M."/>
            <person name="Gilchrist M.J."/>
            <person name="Hendrix D."/>
            <person name="Jurka J."/>
            <person name="Kapitonov V."/>
            <person name="Ovcharenko I."/>
            <person name="Putnam N.H."/>
            <person name="Shu S."/>
            <person name="Taher L."/>
            <person name="Blitz I.L."/>
            <person name="Blumberg B."/>
            <person name="Dichmann D.S."/>
            <person name="Dubchak I."/>
            <person name="Amaya E."/>
            <person name="Detter J.C."/>
            <person name="Fletcher R."/>
            <person name="Gerhard D.S."/>
            <person name="Goodstein D."/>
            <person name="Graves T."/>
            <person name="Grigoriev I.V."/>
            <person name="Grimwood J."/>
            <person name="Kawashima T."/>
            <person name="Lindquist E."/>
            <person name="Lucas S.M."/>
            <person name="Mead P.E."/>
            <person name="Mitros T."/>
            <person name="Ogino H."/>
            <person name="Ohta Y."/>
            <person name="Poliakov A.V."/>
            <person name="Pollet N."/>
            <person name="Robert J."/>
            <person name="Salamov A."/>
            <person name="Sater A.K."/>
            <person name="Schmutz J."/>
            <person name="Terry A."/>
            <person name="Vize P.D."/>
            <person name="Warren W.C."/>
            <person name="Wells D."/>
            <person name="Wills A."/>
            <person name="Wilson R.K."/>
            <person name="Zimmerman L.B."/>
            <person name="Zorn A.M."/>
            <person name="Grainger R."/>
            <person name="Grammer T."/>
            <person name="Khokha M.K."/>
            <person name="Richardson P.M."/>
            <person name="Rokhsar D.S."/>
        </authorList>
    </citation>
    <scope>NUCLEOTIDE SEQUENCE [LARGE SCALE GENOMIC DNA]</scope>
    <source>
        <strain evidence="7">Nigerian</strain>
    </source>
</reference>
<dbReference type="PANTHER" id="PTHR11783">
    <property type="entry name" value="SULFOTRANSFERASE SULT"/>
    <property type="match status" value="1"/>
</dbReference>
<dbReference type="Bgee" id="ENSXETG00000030056">
    <property type="expression patterns" value="Expressed in liver and 7 other cell types or tissues"/>
</dbReference>
<name>A0A803J3Y8_XENTR</name>
<dbReference type="EC" id="2.8.2.-" evidence="5"/>
<keyword evidence="4 5" id="KW-0808">Transferase</keyword>
<feature type="domain" description="Sulfotransferase" evidence="6">
    <location>
        <begin position="63"/>
        <end position="306"/>
    </location>
</feature>
<dbReference type="AlphaFoldDB" id="A0A803J3Y8"/>
<proteinExistence type="inferred from homology"/>
<evidence type="ECO:0000256" key="5">
    <source>
        <dbReference type="RuleBase" id="RU361155"/>
    </source>
</evidence>
<organism evidence="7">
    <name type="scientific">Xenopus tropicalis</name>
    <name type="common">Western clawed frog</name>
    <name type="synonym">Silurana tropicalis</name>
    <dbReference type="NCBI Taxonomy" id="8364"/>
    <lineage>
        <taxon>Eukaryota</taxon>
        <taxon>Metazoa</taxon>
        <taxon>Chordata</taxon>
        <taxon>Craniata</taxon>
        <taxon>Vertebrata</taxon>
        <taxon>Euteleostomi</taxon>
        <taxon>Amphibia</taxon>
        <taxon>Batrachia</taxon>
        <taxon>Anura</taxon>
        <taxon>Pipoidea</taxon>
        <taxon>Pipidae</taxon>
        <taxon>Xenopodinae</taxon>
        <taxon>Xenopus</taxon>
        <taxon>Silurana</taxon>
    </lineage>
</organism>
<dbReference type="InterPro" id="IPR027417">
    <property type="entry name" value="P-loop_NTPase"/>
</dbReference>
<dbReference type="InParanoid" id="A0A803J3Y8"/>
<evidence type="ECO:0000256" key="4">
    <source>
        <dbReference type="ARBA" id="ARBA00022679"/>
    </source>
</evidence>
<evidence type="ECO:0000256" key="2">
    <source>
        <dbReference type="ARBA" id="ARBA00005771"/>
    </source>
</evidence>
<dbReference type="Ensembl" id="ENSXETT00000111970">
    <property type="protein sequence ID" value="ENSXETP00000102544"/>
    <property type="gene ID" value="ENSXETG00000030056"/>
</dbReference>
<accession>A0A803J3Y8</accession>
<dbReference type="Gene3D" id="3.40.50.300">
    <property type="entry name" value="P-loop containing nucleotide triphosphate hydrolases"/>
    <property type="match status" value="1"/>
</dbReference>
<sequence>MNSLVGHFQNIYFFYCLGVAEMPEVDANENDDPFIFKYGGIYFPSTHTSPQIIDSVQDFEIRDSDVFLITYPKSGTVWTQQILSLIVNEGHRNGTEEIQNMSRVPWIEYNLSKMDYDSRPSPRLFSSHLPYYFVPRDLRNKRGKIIYIARNPKDVAVSYYHFYKAIKKVKQKKDWETFLDDYLSGKVLSSSWFDHVKGWYTHQEDFNILFLTYEEMKKDLRSSVRQICRFVEKELDEREVDTIVEKATFQNMKQDPLANYTTVPEDTLDVKIATHLRKGTVGDWKNLMTVAQNEKFDKIYSEKMIGVPINFTWDISEGN</sequence>
<protein>
    <recommendedName>
        <fullName evidence="5">Sulfotransferase</fullName>
        <ecNumber evidence="5">2.8.2.-</ecNumber>
    </recommendedName>
</protein>
<comment type="subcellular location">
    <subcellularLocation>
        <location evidence="1">Cytoplasm</location>
    </subcellularLocation>
</comment>
<comment type="similarity">
    <text evidence="2 5">Belongs to the sulfotransferase 1 family.</text>
</comment>
<dbReference type="InterPro" id="IPR000863">
    <property type="entry name" value="Sulfotransferase_dom"/>
</dbReference>
<evidence type="ECO:0000313" key="7">
    <source>
        <dbReference type="Ensembl" id="ENSXETP00000102544"/>
    </source>
</evidence>
<dbReference type="GO" id="GO:0005737">
    <property type="term" value="C:cytoplasm"/>
    <property type="evidence" value="ECO:0007669"/>
    <property type="project" value="UniProtKB-SubCell"/>
</dbReference>
<evidence type="ECO:0000256" key="3">
    <source>
        <dbReference type="ARBA" id="ARBA00022490"/>
    </source>
</evidence>
<dbReference type="FunFam" id="3.40.50.300:FF:000433">
    <property type="entry name" value="Estrogen sulfotransferase"/>
    <property type="match status" value="1"/>
</dbReference>
<dbReference type="Pfam" id="PF00685">
    <property type="entry name" value="Sulfotransfer_1"/>
    <property type="match status" value="1"/>
</dbReference>
<reference evidence="7" key="2">
    <citation type="submission" date="2021-03" db="UniProtKB">
        <authorList>
            <consortium name="Ensembl"/>
        </authorList>
    </citation>
    <scope>IDENTIFICATION</scope>
</reference>
<keyword evidence="3" id="KW-0963">Cytoplasm</keyword>
<dbReference type="GO" id="GO:0008146">
    <property type="term" value="F:sulfotransferase activity"/>
    <property type="evidence" value="ECO:0007669"/>
    <property type="project" value="InterPro"/>
</dbReference>